<organism evidence="7 8">
    <name type="scientific">Denticeps clupeoides</name>
    <name type="common">denticle herring</name>
    <dbReference type="NCBI Taxonomy" id="299321"/>
    <lineage>
        <taxon>Eukaryota</taxon>
        <taxon>Metazoa</taxon>
        <taxon>Chordata</taxon>
        <taxon>Craniata</taxon>
        <taxon>Vertebrata</taxon>
        <taxon>Euteleostomi</taxon>
        <taxon>Actinopterygii</taxon>
        <taxon>Neopterygii</taxon>
        <taxon>Teleostei</taxon>
        <taxon>Clupei</taxon>
        <taxon>Clupeiformes</taxon>
        <taxon>Denticipitoidei</taxon>
        <taxon>Denticipitidae</taxon>
        <taxon>Denticeps</taxon>
    </lineage>
</organism>
<reference evidence="7 8" key="1">
    <citation type="submission" date="2020-06" db="EMBL/GenBank/DDBJ databases">
        <authorList>
            <consortium name="Wellcome Sanger Institute Data Sharing"/>
        </authorList>
    </citation>
    <scope>NUCLEOTIDE SEQUENCE [LARGE SCALE GENOMIC DNA]</scope>
</reference>
<evidence type="ECO:0000256" key="1">
    <source>
        <dbReference type="ARBA" id="ARBA00004123"/>
    </source>
</evidence>
<sequence length="99" mass="11475">SLFFFILISGYDCKQRKQRCRSGTKKKIFSSNSPEELYRLTCRFCDLVFQGPLSVQEDWIKHLQRHIMKTGLPHSGAVMVEVTSMSKEAKDKEQNCSLE</sequence>
<dbReference type="AlphaFoldDB" id="A0AAY4D2B6"/>
<proteinExistence type="predicted"/>
<name>A0AAY4D2B6_9TELE</name>
<dbReference type="GO" id="GO:0000981">
    <property type="term" value="F:DNA-binding transcription factor activity, RNA polymerase II-specific"/>
    <property type="evidence" value="ECO:0007669"/>
    <property type="project" value="TreeGrafter"/>
</dbReference>
<keyword evidence="5" id="KW-0539">Nucleus</keyword>
<evidence type="ECO:0000256" key="4">
    <source>
        <dbReference type="ARBA" id="ARBA00022833"/>
    </source>
</evidence>
<comment type="subcellular location">
    <subcellularLocation>
        <location evidence="1">Nucleus</location>
    </subcellularLocation>
</comment>
<reference evidence="7" key="3">
    <citation type="submission" date="2025-09" db="UniProtKB">
        <authorList>
            <consortium name="Ensembl"/>
        </authorList>
    </citation>
    <scope>IDENTIFICATION</scope>
</reference>
<protein>
    <recommendedName>
        <fullName evidence="6">Wiz C-terminal zinc finger domain-containing protein</fullName>
    </recommendedName>
</protein>
<evidence type="ECO:0000256" key="3">
    <source>
        <dbReference type="ARBA" id="ARBA00022771"/>
    </source>
</evidence>
<evidence type="ECO:0000313" key="8">
    <source>
        <dbReference type="Proteomes" id="UP000694580"/>
    </source>
</evidence>
<feature type="domain" description="Wiz C-terminal zinc finger" evidence="6">
    <location>
        <begin position="36"/>
        <end position="69"/>
    </location>
</feature>
<accession>A0AAY4D2B6</accession>
<dbReference type="GO" id="GO:0005634">
    <property type="term" value="C:nucleus"/>
    <property type="evidence" value="ECO:0007669"/>
    <property type="project" value="UniProtKB-SubCell"/>
</dbReference>
<evidence type="ECO:0000256" key="2">
    <source>
        <dbReference type="ARBA" id="ARBA00022723"/>
    </source>
</evidence>
<keyword evidence="4" id="KW-0862">Zinc</keyword>
<dbReference type="GO" id="GO:0008270">
    <property type="term" value="F:zinc ion binding"/>
    <property type="evidence" value="ECO:0007669"/>
    <property type="project" value="UniProtKB-KW"/>
</dbReference>
<evidence type="ECO:0000259" key="6">
    <source>
        <dbReference type="Pfam" id="PF23015"/>
    </source>
</evidence>
<evidence type="ECO:0000313" key="7">
    <source>
        <dbReference type="Ensembl" id="ENSDCDP00010039219.1"/>
    </source>
</evidence>
<dbReference type="GO" id="GO:0000978">
    <property type="term" value="F:RNA polymerase II cis-regulatory region sequence-specific DNA binding"/>
    <property type="evidence" value="ECO:0007669"/>
    <property type="project" value="TreeGrafter"/>
</dbReference>
<dbReference type="Pfam" id="PF23015">
    <property type="entry name" value="zf-WIZ"/>
    <property type="match status" value="1"/>
</dbReference>
<dbReference type="Proteomes" id="UP000694580">
    <property type="component" value="Chromosome 19"/>
</dbReference>
<dbReference type="PANTHER" id="PTHR24396">
    <property type="entry name" value="ZINC FINGER PROTEIN"/>
    <property type="match status" value="1"/>
</dbReference>
<dbReference type="Ensembl" id="ENSDCDT00010048988.1">
    <property type="protein sequence ID" value="ENSDCDP00010039219.1"/>
    <property type="gene ID" value="ENSDCDG00010025297.1"/>
</dbReference>
<dbReference type="InterPro" id="IPR051643">
    <property type="entry name" value="Transcr_Reg_ZincFinger"/>
</dbReference>
<reference evidence="7" key="2">
    <citation type="submission" date="2025-08" db="UniProtKB">
        <authorList>
            <consortium name="Ensembl"/>
        </authorList>
    </citation>
    <scope>IDENTIFICATION</scope>
</reference>
<dbReference type="PANTHER" id="PTHR24396:SF25">
    <property type="entry name" value="ZINC FINGER PROTEIN 644"/>
    <property type="match status" value="1"/>
</dbReference>
<keyword evidence="3" id="KW-0863">Zinc-finger</keyword>
<evidence type="ECO:0000256" key="5">
    <source>
        <dbReference type="ARBA" id="ARBA00023242"/>
    </source>
</evidence>
<dbReference type="InterPro" id="IPR055125">
    <property type="entry name" value="Wiz_C_Znf"/>
</dbReference>
<dbReference type="GeneTree" id="ENSGT01060000248660"/>
<keyword evidence="2" id="KW-0479">Metal-binding</keyword>
<keyword evidence="8" id="KW-1185">Reference proteome</keyword>